<evidence type="ECO:0000313" key="4">
    <source>
        <dbReference type="Proteomes" id="UP001204814"/>
    </source>
</evidence>
<dbReference type="Pfam" id="PF13477">
    <property type="entry name" value="Glyco_trans_4_2"/>
    <property type="match status" value="1"/>
</dbReference>
<protein>
    <submittedName>
        <fullName evidence="3">Glycosyltransferase family 4 protein</fullName>
    </submittedName>
</protein>
<dbReference type="InterPro" id="IPR050194">
    <property type="entry name" value="Glycosyltransferase_grp1"/>
</dbReference>
<dbReference type="Gene3D" id="3.40.50.2000">
    <property type="entry name" value="Glycogen Phosphorylase B"/>
    <property type="match status" value="2"/>
</dbReference>
<comment type="caution">
    <text evidence="3">The sequence shown here is derived from an EMBL/GenBank/DDBJ whole genome shotgun (WGS) entry which is preliminary data.</text>
</comment>
<dbReference type="EMBL" id="JANGBO010000003">
    <property type="protein sequence ID" value="MCQ5061326.1"/>
    <property type="molecule type" value="Genomic_DNA"/>
</dbReference>
<dbReference type="InterPro" id="IPR001296">
    <property type="entry name" value="Glyco_trans_1"/>
</dbReference>
<proteinExistence type="predicted"/>
<dbReference type="Proteomes" id="UP001204814">
    <property type="component" value="Unassembled WGS sequence"/>
</dbReference>
<dbReference type="GO" id="GO:0016757">
    <property type="term" value="F:glycosyltransferase activity"/>
    <property type="evidence" value="ECO:0007669"/>
    <property type="project" value="InterPro"/>
</dbReference>
<dbReference type="InterPro" id="IPR028098">
    <property type="entry name" value="Glyco_trans_4-like_N"/>
</dbReference>
<dbReference type="AlphaFoldDB" id="A0AAP2UI61"/>
<feature type="domain" description="Glycosyltransferase subfamily 4-like N-terminal" evidence="2">
    <location>
        <begin position="3"/>
        <end position="142"/>
    </location>
</feature>
<reference evidence="3" key="1">
    <citation type="submission" date="2022-06" db="EMBL/GenBank/DDBJ databases">
        <title>Isolation of gut microbiota from human fecal samples.</title>
        <authorList>
            <person name="Pamer E.G."/>
            <person name="Barat B."/>
            <person name="Waligurski E."/>
            <person name="Medina S."/>
            <person name="Paddock L."/>
            <person name="Mostad J."/>
        </authorList>
    </citation>
    <scope>NUCLEOTIDE SEQUENCE</scope>
    <source>
        <strain evidence="3">DFI.6.24</strain>
    </source>
</reference>
<feature type="domain" description="Glycosyl transferase family 1" evidence="1">
    <location>
        <begin position="189"/>
        <end position="353"/>
    </location>
</feature>
<organism evidence="3 4">
    <name type="scientific">Faecalibacillus intestinalis</name>
    <dbReference type="NCBI Taxonomy" id="1982626"/>
    <lineage>
        <taxon>Bacteria</taxon>
        <taxon>Bacillati</taxon>
        <taxon>Bacillota</taxon>
        <taxon>Erysipelotrichia</taxon>
        <taxon>Erysipelotrichales</taxon>
        <taxon>Coprobacillaceae</taxon>
        <taxon>Faecalibacillus</taxon>
    </lineage>
</organism>
<dbReference type="SUPFAM" id="SSF53756">
    <property type="entry name" value="UDP-Glycosyltransferase/glycogen phosphorylase"/>
    <property type="match status" value="1"/>
</dbReference>
<evidence type="ECO:0000259" key="2">
    <source>
        <dbReference type="Pfam" id="PF13477"/>
    </source>
</evidence>
<gene>
    <name evidence="3" type="ORF">NE542_05665</name>
</gene>
<sequence length="383" mass="43587">MKKICFVTTIYMTYKCFLKDLSKFLYESGEYDISLICNNEDGLLDDLPSFVHYFPIEMKRGVSLSAFGAIRNIEKILKEEDFDLVQYSTPNAAFYTSIAAKKAKVPVRLYCQWGIRYMGFEGWKRNLFKFLEKKTCDNSTFIEVESHNIRNFSIEEGLYLNNKSSVIWNGSASGVDLTKFDISKKELWRQEIRKQYGLEENDIVFVFAGRLTADKGVNELLEAFLNIQKENTNVRLFMLGGMDNAGSLAEGLFEQAKKTHNIIFTGSVENVEQYYAASDVFVAPSYREGFGLVVIEAESMGLPAIVSDVPGQIDAIVENKTGLSCIVKNSRSLQKSMEIMINDKELREKMGNESALYVENNYEQKKLFQYLKGHRDALISGGE</sequence>
<dbReference type="RefSeq" id="WP_227352057.1">
    <property type="nucleotide sequence ID" value="NZ_JAJDKX010000010.1"/>
</dbReference>
<dbReference type="PANTHER" id="PTHR45947">
    <property type="entry name" value="SULFOQUINOVOSYL TRANSFERASE SQD2"/>
    <property type="match status" value="1"/>
</dbReference>
<dbReference type="PANTHER" id="PTHR45947:SF3">
    <property type="entry name" value="SULFOQUINOVOSYL TRANSFERASE SQD2"/>
    <property type="match status" value="1"/>
</dbReference>
<dbReference type="Pfam" id="PF00534">
    <property type="entry name" value="Glycos_transf_1"/>
    <property type="match status" value="1"/>
</dbReference>
<dbReference type="CDD" id="cd03808">
    <property type="entry name" value="GT4_CapM-like"/>
    <property type="match status" value="1"/>
</dbReference>
<evidence type="ECO:0000259" key="1">
    <source>
        <dbReference type="Pfam" id="PF00534"/>
    </source>
</evidence>
<accession>A0AAP2UI61</accession>
<evidence type="ECO:0000313" key="3">
    <source>
        <dbReference type="EMBL" id="MCQ5061326.1"/>
    </source>
</evidence>
<name>A0AAP2UI61_9FIRM</name>